<dbReference type="Pfam" id="PF05069">
    <property type="entry name" value="Phage_tail_S"/>
    <property type="match status" value="1"/>
</dbReference>
<name>A0A2H9UMV7_9GAMM</name>
<proteinExistence type="predicted"/>
<sequence>MADLELLTEHLGAMLHQLSDAELRKLEMHIARKLRASQKTRITKQQNPDGSAYVPRKNRLRDKKNKIKNKMFNVIKNAKYMRTQRTAQGIAIGFAGRVASIARVHHFGLKDKVDRDGPVVKYDSRELLGFTEEEIKMIENDVLEYISSTA</sequence>
<dbReference type="EMBL" id="PGOZ01000004">
    <property type="protein sequence ID" value="PJI33038.1"/>
    <property type="molecule type" value="Genomic_DNA"/>
</dbReference>
<accession>A0A2H9UMV7</accession>
<gene>
    <name evidence="1" type="ORF">CU320_05165</name>
</gene>
<evidence type="ECO:0000313" key="1">
    <source>
        <dbReference type="EMBL" id="PJI33038.1"/>
    </source>
</evidence>
<dbReference type="RefSeq" id="WP_100357420.1">
    <property type="nucleotide sequence ID" value="NZ_PGOZ01000004.1"/>
</dbReference>
<dbReference type="Proteomes" id="UP000242351">
    <property type="component" value="Unassembled WGS sequence"/>
</dbReference>
<protein>
    <submittedName>
        <fullName evidence="1">Phage virion morphogenesis protein</fullName>
    </submittedName>
</protein>
<evidence type="ECO:0000313" key="2">
    <source>
        <dbReference type="Proteomes" id="UP000242351"/>
    </source>
</evidence>
<dbReference type="InterPro" id="IPR006522">
    <property type="entry name" value="Phage_virion_morphogenesis"/>
</dbReference>
<comment type="caution">
    <text evidence="1">The sequence shown here is derived from an EMBL/GenBank/DDBJ whole genome shotgun (WGS) entry which is preliminary data.</text>
</comment>
<dbReference type="AlphaFoldDB" id="A0A2H9UMV7"/>
<organism evidence="1 2">
    <name type="scientific">Acinetobacter pseudolwoffii</name>
    <dbReference type="NCBI Taxonomy" id="2053287"/>
    <lineage>
        <taxon>Bacteria</taxon>
        <taxon>Pseudomonadati</taxon>
        <taxon>Pseudomonadota</taxon>
        <taxon>Gammaproteobacteria</taxon>
        <taxon>Moraxellales</taxon>
        <taxon>Moraxellaceae</taxon>
        <taxon>Acinetobacter</taxon>
    </lineage>
</organism>
<dbReference type="NCBIfam" id="TIGR01635">
    <property type="entry name" value="tail_comp_S"/>
    <property type="match status" value="1"/>
</dbReference>
<reference evidence="1 2" key="2">
    <citation type="submission" date="2017-12" db="EMBL/GenBank/DDBJ databases">
        <title>Revising the taxonomy of the Acinetobacter lwoffii group: the description of Acinetobacter pseudolwoffii sp. nov. and emended description of Acinetobacter lwoffii.</title>
        <authorList>
            <person name="Nemec A."/>
        </authorList>
    </citation>
    <scope>NUCLEOTIDE SEQUENCE [LARGE SCALE GENOMIC DNA]</scope>
    <source>
        <strain evidence="1 2">ANC 5347</strain>
    </source>
</reference>
<reference evidence="1 2" key="1">
    <citation type="submission" date="2017-11" db="EMBL/GenBank/DDBJ databases">
        <authorList>
            <person name="Han C.G."/>
        </authorList>
    </citation>
    <scope>NUCLEOTIDE SEQUENCE [LARGE SCALE GENOMIC DNA]</scope>
    <source>
        <strain evidence="1 2">ANC 5347</strain>
    </source>
</reference>